<dbReference type="EMBL" id="KZ679142">
    <property type="protein sequence ID" value="PTB72299.1"/>
    <property type="molecule type" value="Genomic_DNA"/>
</dbReference>
<accession>A0A2T4BSL1</accession>
<reference evidence="1 2" key="1">
    <citation type="submission" date="2016-07" db="EMBL/GenBank/DDBJ databases">
        <title>Multiple horizontal gene transfer events from other fungi enriched the ability of initially mycotrophic Trichoderma (Ascomycota) to feed on dead plant biomass.</title>
        <authorList>
            <consortium name="DOE Joint Genome Institute"/>
            <person name="Aerts A."/>
            <person name="Atanasova L."/>
            <person name="Chenthamara K."/>
            <person name="Zhang J."/>
            <person name="Grujic M."/>
            <person name="Henrissat B."/>
            <person name="Kuo A."/>
            <person name="Salamov A."/>
            <person name="Lipzen A."/>
            <person name="Labutti K."/>
            <person name="Barry K."/>
            <person name="Miao Y."/>
            <person name="Rahimi M.J."/>
            <person name="Shen Q."/>
            <person name="Grigoriev I.V."/>
            <person name="Kubicek C.P."/>
            <person name="Druzhinina I.S."/>
        </authorList>
    </citation>
    <scope>NUCLEOTIDE SEQUENCE [LARGE SCALE GENOMIC DNA]</scope>
    <source>
        <strain evidence="1 2">ATCC 18648</strain>
    </source>
</reference>
<sequence>MPSLVIDLSDGAPPFRVVAATSSWGPGDDLIVEGRSVVSKMRRLQCNVASLYSLSPVHSPGLAIVELSPSHQADRTLYQMVKSSLCMHQIGGTPPPYQRCPIVKCAHCPQYHHCLALRKAICAYPALSDTPSHGLLSVASVFCAPRLSRNRCPVWRRRSMLDAWLPGRLPATLIGRQSLSLEAALVGGSQFRLSNSSVVKLCLMPFFVHAWILAASALPRDIPRSPRASG</sequence>
<organism evidence="1 2">
    <name type="scientific">Trichoderma longibrachiatum ATCC 18648</name>
    <dbReference type="NCBI Taxonomy" id="983965"/>
    <lineage>
        <taxon>Eukaryota</taxon>
        <taxon>Fungi</taxon>
        <taxon>Dikarya</taxon>
        <taxon>Ascomycota</taxon>
        <taxon>Pezizomycotina</taxon>
        <taxon>Sordariomycetes</taxon>
        <taxon>Hypocreomycetidae</taxon>
        <taxon>Hypocreales</taxon>
        <taxon>Hypocreaceae</taxon>
        <taxon>Trichoderma</taxon>
    </lineage>
</organism>
<gene>
    <name evidence="1" type="ORF">M440DRAFT_164342</name>
</gene>
<keyword evidence="2" id="KW-1185">Reference proteome</keyword>
<dbReference type="Proteomes" id="UP000240760">
    <property type="component" value="Unassembled WGS sequence"/>
</dbReference>
<name>A0A2T4BSL1_TRILO</name>
<protein>
    <submittedName>
        <fullName evidence="1">Uncharacterized protein</fullName>
    </submittedName>
</protein>
<evidence type="ECO:0000313" key="2">
    <source>
        <dbReference type="Proteomes" id="UP000240760"/>
    </source>
</evidence>
<proteinExistence type="predicted"/>
<evidence type="ECO:0000313" key="1">
    <source>
        <dbReference type="EMBL" id="PTB72299.1"/>
    </source>
</evidence>
<dbReference type="AlphaFoldDB" id="A0A2T4BSL1"/>